<dbReference type="InterPro" id="IPR052337">
    <property type="entry name" value="SAT4-like"/>
</dbReference>
<keyword evidence="9" id="KW-1185">Reference proteome</keyword>
<evidence type="ECO:0000313" key="8">
    <source>
        <dbReference type="EMBL" id="SPO07527.1"/>
    </source>
</evidence>
<organism evidence="8 9">
    <name type="scientific">Cephalotrichum gorgonifer</name>
    <dbReference type="NCBI Taxonomy" id="2041049"/>
    <lineage>
        <taxon>Eukaryota</taxon>
        <taxon>Fungi</taxon>
        <taxon>Dikarya</taxon>
        <taxon>Ascomycota</taxon>
        <taxon>Pezizomycotina</taxon>
        <taxon>Sordariomycetes</taxon>
        <taxon>Hypocreomycetidae</taxon>
        <taxon>Microascales</taxon>
        <taxon>Microascaceae</taxon>
        <taxon>Cephalotrichum</taxon>
    </lineage>
</organism>
<evidence type="ECO:0000256" key="5">
    <source>
        <dbReference type="ARBA" id="ARBA00038359"/>
    </source>
</evidence>
<evidence type="ECO:0000256" key="4">
    <source>
        <dbReference type="ARBA" id="ARBA00023136"/>
    </source>
</evidence>
<evidence type="ECO:0000256" key="1">
    <source>
        <dbReference type="ARBA" id="ARBA00004141"/>
    </source>
</evidence>
<dbReference type="Pfam" id="PF20684">
    <property type="entry name" value="Fung_rhodopsin"/>
    <property type="match status" value="1"/>
</dbReference>
<dbReference type="AlphaFoldDB" id="A0AAE8N946"/>
<dbReference type="PANTHER" id="PTHR33048">
    <property type="entry name" value="PTH11-LIKE INTEGRAL MEMBRANE PROTEIN (AFU_ORTHOLOGUE AFUA_5G11245)"/>
    <property type="match status" value="1"/>
</dbReference>
<proteinExistence type="inferred from homology"/>
<dbReference type="InterPro" id="IPR049326">
    <property type="entry name" value="Rhodopsin_dom_fungi"/>
</dbReference>
<dbReference type="GO" id="GO:0016020">
    <property type="term" value="C:membrane"/>
    <property type="evidence" value="ECO:0007669"/>
    <property type="project" value="UniProtKB-SubCell"/>
</dbReference>
<gene>
    <name evidence="8" type="ORF">DNG_10221</name>
</gene>
<feature type="transmembrane region" description="Helical" evidence="6">
    <location>
        <begin position="12"/>
        <end position="36"/>
    </location>
</feature>
<feature type="transmembrane region" description="Helical" evidence="6">
    <location>
        <begin position="56"/>
        <end position="76"/>
    </location>
</feature>
<name>A0AAE8N946_9PEZI</name>
<keyword evidence="3 6" id="KW-1133">Transmembrane helix</keyword>
<accession>A0AAE8N946</accession>
<dbReference type="PANTHER" id="PTHR33048:SF47">
    <property type="entry name" value="INTEGRAL MEMBRANE PROTEIN-RELATED"/>
    <property type="match status" value="1"/>
</dbReference>
<dbReference type="InterPro" id="IPR036259">
    <property type="entry name" value="MFS_trans_sf"/>
</dbReference>
<comment type="caution">
    <text evidence="8">The sequence shown here is derived from an EMBL/GenBank/DDBJ whole genome shotgun (WGS) entry which is preliminary data.</text>
</comment>
<feature type="transmembrane region" description="Helical" evidence="6">
    <location>
        <begin position="303"/>
        <end position="322"/>
    </location>
</feature>
<comment type="subcellular location">
    <subcellularLocation>
        <location evidence="1">Membrane</location>
        <topology evidence="1">Multi-pass membrane protein</topology>
    </subcellularLocation>
</comment>
<dbReference type="SUPFAM" id="SSF103473">
    <property type="entry name" value="MFS general substrate transporter"/>
    <property type="match status" value="1"/>
</dbReference>
<keyword evidence="4 6" id="KW-0472">Membrane</keyword>
<feature type="transmembrane region" description="Helical" evidence="6">
    <location>
        <begin position="264"/>
        <end position="283"/>
    </location>
</feature>
<evidence type="ECO:0000256" key="2">
    <source>
        <dbReference type="ARBA" id="ARBA00022692"/>
    </source>
</evidence>
<protein>
    <recommendedName>
        <fullName evidence="7">Rhodopsin domain-containing protein</fullName>
    </recommendedName>
</protein>
<evidence type="ECO:0000313" key="9">
    <source>
        <dbReference type="Proteomes" id="UP001187682"/>
    </source>
</evidence>
<dbReference type="EMBL" id="ONZQ02000021">
    <property type="protein sequence ID" value="SPO07527.1"/>
    <property type="molecule type" value="Genomic_DNA"/>
</dbReference>
<reference evidence="8" key="1">
    <citation type="submission" date="2018-03" db="EMBL/GenBank/DDBJ databases">
        <authorList>
            <person name="Guldener U."/>
        </authorList>
    </citation>
    <scope>NUCLEOTIDE SEQUENCE</scope>
</reference>
<keyword evidence="2 6" id="KW-0812">Transmembrane</keyword>
<sequence length="354" mass="38643">MPVVVGAVFGDGQLTIVMSMLISSWTFGYFMGAPIAGYLLEAYGGAEGGAGAYRPAFFYAGSLTLASAGLILAVLLMMNRKIFARWGDSTFAEGPDSRQKILIIREIPFLVIVDVLDHWPPVPTSGAKPEPLEALRGCDALLLAFREDVPQTYRFLEDFYRAMDSNRASRHAFRSIMTAVLGLQGPGPDGPGDDRGARLARSIGAGNLYRLSGIGSAVGLDAILEDFVVPLFEQHYGPPPGRVAGHNPWKQEGTASDNVSRERVIAIVIIYNIFGLVSTATASMPVEAFWEPEVKGHRNPESYMWVVIGFHVVTNFLIFLLPMPAAYRMTLPRGQKLSVTLALALGFMLRRFRS</sequence>
<dbReference type="Proteomes" id="UP001187682">
    <property type="component" value="Unassembled WGS sequence"/>
</dbReference>
<feature type="domain" description="Rhodopsin" evidence="7">
    <location>
        <begin position="264"/>
        <end position="348"/>
    </location>
</feature>
<comment type="similarity">
    <text evidence="5">Belongs to the SAT4 family.</text>
</comment>
<evidence type="ECO:0000256" key="6">
    <source>
        <dbReference type="SAM" id="Phobius"/>
    </source>
</evidence>
<evidence type="ECO:0000256" key="3">
    <source>
        <dbReference type="ARBA" id="ARBA00022989"/>
    </source>
</evidence>
<evidence type="ECO:0000259" key="7">
    <source>
        <dbReference type="Pfam" id="PF20684"/>
    </source>
</evidence>